<dbReference type="Pfam" id="PF09356">
    <property type="entry name" value="Phage_BR0599"/>
    <property type="match status" value="1"/>
</dbReference>
<name>A0A7V8EBW4_PSEPU</name>
<gene>
    <name evidence="2" type="ORF">GN299_25400</name>
</gene>
<accession>A0A7V8EBW4</accession>
<sequence length="266" mass="29598">MLTLQSIQKALSLSRPIELFLFEHGTEKYAYTSGSKQHLHTDGLIYIPLAIKREKVQRTAEDFKNKLTISLPGNSPVPLLFRSHLPSNRVTLKVFQTQRDLPGESINIFAGEVTSVTWNNSVASLDCNPISRALGRQVLRCGYQSQCNHHLYDARCGLQIQDWQEDAQVTAIKDNGFTVEVTSKLHPDDYYITGLLSRDGSDFRMITSCSGNSFKLMSPIDGLKAGDAIQVAKGCDHSASACRSFGNFDNFLGFLTIPSDNPFQVY</sequence>
<dbReference type="EMBL" id="WOWR01000048">
    <property type="protein sequence ID" value="KAF0251980.1"/>
    <property type="molecule type" value="Genomic_DNA"/>
</dbReference>
<dbReference type="InterPro" id="IPR018964">
    <property type="entry name" value="Phage_phiJL001_Gp84_C"/>
</dbReference>
<evidence type="ECO:0000313" key="3">
    <source>
        <dbReference type="Proteomes" id="UP000442695"/>
    </source>
</evidence>
<evidence type="ECO:0000259" key="1">
    <source>
        <dbReference type="Pfam" id="PF09356"/>
    </source>
</evidence>
<dbReference type="AlphaFoldDB" id="A0A7V8EBW4"/>
<reference evidence="2 3" key="1">
    <citation type="submission" date="2019-12" db="EMBL/GenBank/DDBJ databases">
        <authorList>
            <person name="Woiski C."/>
        </authorList>
    </citation>
    <scope>NUCLEOTIDE SEQUENCE [LARGE SCALE GENOMIC DNA]</scope>
    <source>
        <strain evidence="2 3">BOE100</strain>
    </source>
</reference>
<protein>
    <submittedName>
        <fullName evidence="2">DUF2163 domain-containing protein</fullName>
    </submittedName>
</protein>
<organism evidence="2 3">
    <name type="scientific">Pseudomonas putida</name>
    <name type="common">Arthrobacter siderocapsulatus</name>
    <dbReference type="NCBI Taxonomy" id="303"/>
    <lineage>
        <taxon>Bacteria</taxon>
        <taxon>Pseudomonadati</taxon>
        <taxon>Pseudomonadota</taxon>
        <taxon>Gammaproteobacteria</taxon>
        <taxon>Pseudomonadales</taxon>
        <taxon>Pseudomonadaceae</taxon>
        <taxon>Pseudomonas</taxon>
    </lineage>
</organism>
<feature type="domain" description="Bacteriophage phiJL001 Gp84 C-terminal" evidence="1">
    <location>
        <begin position="205"/>
        <end position="260"/>
    </location>
</feature>
<dbReference type="RefSeq" id="WP_156859619.1">
    <property type="nucleotide sequence ID" value="NZ_WOWR01000048.1"/>
</dbReference>
<proteinExistence type="predicted"/>
<dbReference type="Proteomes" id="UP000442695">
    <property type="component" value="Unassembled WGS sequence"/>
</dbReference>
<comment type="caution">
    <text evidence="2">The sequence shown here is derived from an EMBL/GenBank/DDBJ whole genome shotgun (WGS) entry which is preliminary data.</text>
</comment>
<evidence type="ECO:0000313" key="2">
    <source>
        <dbReference type="EMBL" id="KAF0251980.1"/>
    </source>
</evidence>
<dbReference type="Pfam" id="PF09931">
    <property type="entry name" value="Phage_phiJL001_Gp84_N"/>
    <property type="match status" value="1"/>
</dbReference>